<keyword evidence="9" id="KW-1185">Reference proteome</keyword>
<dbReference type="RefSeq" id="WP_023493649.1">
    <property type="nucleotide sequence ID" value="NZ_AYLO01000025.1"/>
</dbReference>
<sequence>MALPYILLVDDNKARSQNLETILQFMEYRVKIADSASYDASISELDQLFGVFVAHDLTNHATIIKDITHKPSKIPVVLIIEKDTSPQDSAALDDNIFQALEYPATYPALKRITDKISATFGVQDSGQEQTPEENITERRRGFTDRRGYDRRFSAQDRLKGNSKAIANIRKSIAQVAKTDANVLILGESGTGKEIIARAVHDASLRRPKLFVPINCGAIPAELLESELFGHEKGAFTGALGVRQGRFEMAEGGTLFLDEIGDMPMPMQVKLLRVLQERTFERVGSNKTMHCDVRVIAATHRHLSEEIKANRFREDLFYRLNVFPIEVTPLRERIEDLPLLVEDIISCMESANRGSVQFTKAALNALMQYEWPGNIRELANLIERMAIIHPDERVDVSNLPEKFQQYKGISETRSPAQLSDSDDISELLEKIDVNDSIDSSPALAQLPTEGIDLKEYLNVLEGDLIRQALIECSGVVAHAAKRLNMRRTTLVEKLRKYNLER</sequence>
<dbReference type="CDD" id="cd00009">
    <property type="entry name" value="AAA"/>
    <property type="match status" value="1"/>
</dbReference>
<evidence type="ECO:0000256" key="2">
    <source>
        <dbReference type="ARBA" id="ARBA00022840"/>
    </source>
</evidence>
<dbReference type="PANTHER" id="PTHR32071:SF117">
    <property type="entry name" value="PTS-DEPENDENT DIHYDROXYACETONE KINASE OPERON REGULATORY PROTEIN-RELATED"/>
    <property type="match status" value="1"/>
</dbReference>
<dbReference type="Gene3D" id="3.40.50.300">
    <property type="entry name" value="P-loop containing nucleotide triphosphate hydrolases"/>
    <property type="match status" value="1"/>
</dbReference>
<dbReference type="InterPro" id="IPR058031">
    <property type="entry name" value="AAA_lid_NorR"/>
</dbReference>
<evidence type="ECO:0000259" key="7">
    <source>
        <dbReference type="PROSITE" id="PS50045"/>
    </source>
</evidence>
<dbReference type="EMBL" id="AYLO01000025">
    <property type="protein sequence ID" value="ESS73336.1"/>
    <property type="molecule type" value="Genomic_DNA"/>
</dbReference>
<dbReference type="SUPFAM" id="SSF52540">
    <property type="entry name" value="P-loop containing nucleoside triphosphate hydrolases"/>
    <property type="match status" value="1"/>
</dbReference>
<evidence type="ECO:0000256" key="3">
    <source>
        <dbReference type="ARBA" id="ARBA00023015"/>
    </source>
</evidence>
<dbReference type="Pfam" id="PF02954">
    <property type="entry name" value="HTH_8"/>
    <property type="match status" value="1"/>
</dbReference>
<dbReference type="SMART" id="SM00382">
    <property type="entry name" value="AAA"/>
    <property type="match status" value="1"/>
</dbReference>
<dbReference type="PATRIC" id="fig|1116472.3.peg.765"/>
<dbReference type="InterPro" id="IPR010518">
    <property type="entry name" value="FleQ"/>
</dbReference>
<dbReference type="GO" id="GO:0006355">
    <property type="term" value="P:regulation of DNA-templated transcription"/>
    <property type="evidence" value="ECO:0007669"/>
    <property type="project" value="InterPro"/>
</dbReference>
<dbReference type="GO" id="GO:0043565">
    <property type="term" value="F:sequence-specific DNA binding"/>
    <property type="evidence" value="ECO:0007669"/>
    <property type="project" value="InterPro"/>
</dbReference>
<dbReference type="SUPFAM" id="SSF46689">
    <property type="entry name" value="Homeodomain-like"/>
    <property type="match status" value="1"/>
</dbReference>
<comment type="caution">
    <text evidence="8">The sequence shown here is derived from an EMBL/GenBank/DDBJ whole genome shotgun (WGS) entry which is preliminary data.</text>
</comment>
<dbReference type="PROSITE" id="PS50045">
    <property type="entry name" value="SIGMA54_INTERACT_4"/>
    <property type="match status" value="1"/>
</dbReference>
<keyword evidence="4" id="KW-0238">DNA-binding</keyword>
<dbReference type="FunFam" id="3.40.50.300:FF:000006">
    <property type="entry name" value="DNA-binding transcriptional regulator NtrC"/>
    <property type="match status" value="1"/>
</dbReference>
<dbReference type="InterPro" id="IPR002197">
    <property type="entry name" value="HTH_Fis"/>
</dbReference>
<feature type="compositionally biased region" description="Polar residues" evidence="6">
    <location>
        <begin position="123"/>
        <end position="133"/>
    </location>
</feature>
<name>V5E1A0_9GAMM</name>
<keyword evidence="3" id="KW-0805">Transcription regulation</keyword>
<dbReference type="InterPro" id="IPR025943">
    <property type="entry name" value="Sigma_54_int_dom_ATP-bd_2"/>
</dbReference>
<evidence type="ECO:0000256" key="6">
    <source>
        <dbReference type="SAM" id="MobiDB-lite"/>
    </source>
</evidence>
<evidence type="ECO:0000256" key="1">
    <source>
        <dbReference type="ARBA" id="ARBA00022741"/>
    </source>
</evidence>
<dbReference type="Pfam" id="PF00158">
    <property type="entry name" value="Sigma54_activat"/>
    <property type="match status" value="1"/>
</dbReference>
<dbReference type="PROSITE" id="PS00676">
    <property type="entry name" value="SIGMA54_INTERACT_2"/>
    <property type="match status" value="1"/>
</dbReference>
<dbReference type="InterPro" id="IPR027417">
    <property type="entry name" value="P-loop_NTPase"/>
</dbReference>
<dbReference type="InterPro" id="IPR025662">
    <property type="entry name" value="Sigma_54_int_dom_ATP-bd_1"/>
</dbReference>
<dbReference type="InterPro" id="IPR009057">
    <property type="entry name" value="Homeodomain-like_sf"/>
</dbReference>
<feature type="domain" description="Sigma-54 factor interaction" evidence="7">
    <location>
        <begin position="158"/>
        <end position="386"/>
    </location>
</feature>
<dbReference type="Gene3D" id="1.10.8.60">
    <property type="match status" value="1"/>
</dbReference>
<dbReference type="PROSITE" id="PS00688">
    <property type="entry name" value="SIGMA54_INTERACT_3"/>
    <property type="match status" value="1"/>
</dbReference>
<dbReference type="eggNOG" id="COG2204">
    <property type="taxonomic scope" value="Bacteria"/>
</dbReference>
<dbReference type="Gene3D" id="3.40.50.2300">
    <property type="match status" value="1"/>
</dbReference>
<reference evidence="8 9" key="1">
    <citation type="journal article" date="2013" name="Genome Announc.">
        <title>Draft Genome Sequence of the Methanotrophic Gammaproteobacterium Methyloglobulus morosus DSM 22980 Strain KoM1.</title>
        <authorList>
            <person name="Poehlein A."/>
            <person name="Deutzmann J.S."/>
            <person name="Daniel R."/>
            <person name="Simeonova D.D."/>
        </authorList>
    </citation>
    <scope>NUCLEOTIDE SEQUENCE [LARGE SCALE GENOMIC DNA]</scope>
    <source>
        <strain evidence="8 9">KoM1</strain>
    </source>
</reference>
<gene>
    <name evidence="8" type="primary">hyfR</name>
    <name evidence="8" type="ORF">MGMO_25c00140</name>
</gene>
<dbReference type="Pfam" id="PF25601">
    <property type="entry name" value="AAA_lid_14"/>
    <property type="match status" value="1"/>
</dbReference>
<feature type="region of interest" description="Disordered" evidence="6">
    <location>
        <begin position="123"/>
        <end position="142"/>
    </location>
</feature>
<dbReference type="Proteomes" id="UP000017842">
    <property type="component" value="Unassembled WGS sequence"/>
</dbReference>
<keyword evidence="5" id="KW-0804">Transcription</keyword>
<dbReference type="OrthoDB" id="9804019at2"/>
<dbReference type="InterPro" id="IPR011006">
    <property type="entry name" value="CheY-like_superfamily"/>
</dbReference>
<dbReference type="PANTHER" id="PTHR32071">
    <property type="entry name" value="TRANSCRIPTIONAL REGULATORY PROTEIN"/>
    <property type="match status" value="1"/>
</dbReference>
<organism evidence="8 9">
    <name type="scientific">Methyloglobulus morosus KoM1</name>
    <dbReference type="NCBI Taxonomy" id="1116472"/>
    <lineage>
        <taxon>Bacteria</taxon>
        <taxon>Pseudomonadati</taxon>
        <taxon>Pseudomonadota</taxon>
        <taxon>Gammaproteobacteria</taxon>
        <taxon>Methylococcales</taxon>
        <taxon>Methylococcaceae</taxon>
        <taxon>Methyloglobulus</taxon>
    </lineage>
</organism>
<dbReference type="InterPro" id="IPR002078">
    <property type="entry name" value="Sigma_54_int"/>
</dbReference>
<dbReference type="PRINTS" id="PR01590">
    <property type="entry name" value="HTHFIS"/>
</dbReference>
<dbReference type="InterPro" id="IPR025944">
    <property type="entry name" value="Sigma_54_int_dom_CS"/>
</dbReference>
<dbReference type="GO" id="GO:0005524">
    <property type="term" value="F:ATP binding"/>
    <property type="evidence" value="ECO:0007669"/>
    <property type="project" value="UniProtKB-KW"/>
</dbReference>
<evidence type="ECO:0000313" key="9">
    <source>
        <dbReference type="Proteomes" id="UP000017842"/>
    </source>
</evidence>
<dbReference type="SUPFAM" id="SSF52172">
    <property type="entry name" value="CheY-like"/>
    <property type="match status" value="1"/>
</dbReference>
<evidence type="ECO:0000313" key="8">
    <source>
        <dbReference type="EMBL" id="ESS73336.1"/>
    </source>
</evidence>
<protein>
    <submittedName>
        <fullName evidence="8">Hydrogenase-4 transcriptional activator</fullName>
    </submittedName>
</protein>
<accession>V5E1A0</accession>
<proteinExistence type="predicted"/>
<keyword evidence="1" id="KW-0547">Nucleotide-binding</keyword>
<keyword evidence="2" id="KW-0067">ATP-binding</keyword>
<dbReference type="Gene3D" id="1.10.10.60">
    <property type="entry name" value="Homeodomain-like"/>
    <property type="match status" value="1"/>
</dbReference>
<dbReference type="Pfam" id="PF06490">
    <property type="entry name" value="FleQ"/>
    <property type="match status" value="1"/>
</dbReference>
<dbReference type="STRING" id="1116472.MGMO_25c00140"/>
<evidence type="ECO:0000256" key="5">
    <source>
        <dbReference type="ARBA" id="ARBA00023163"/>
    </source>
</evidence>
<dbReference type="AlphaFoldDB" id="V5E1A0"/>
<dbReference type="InterPro" id="IPR003593">
    <property type="entry name" value="AAA+_ATPase"/>
</dbReference>
<evidence type="ECO:0000256" key="4">
    <source>
        <dbReference type="ARBA" id="ARBA00023125"/>
    </source>
</evidence>
<dbReference type="PROSITE" id="PS00675">
    <property type="entry name" value="SIGMA54_INTERACT_1"/>
    <property type="match status" value="1"/>
</dbReference>